<dbReference type="AlphaFoldDB" id="A0AAE9JU56"/>
<evidence type="ECO:0000313" key="5">
    <source>
        <dbReference type="Proteomes" id="UP000827892"/>
    </source>
</evidence>
<evidence type="ECO:0000313" key="4">
    <source>
        <dbReference type="EMBL" id="UMM44300.1"/>
    </source>
</evidence>
<dbReference type="Proteomes" id="UP000827892">
    <property type="component" value="Chromosome X"/>
</dbReference>
<feature type="domain" description="C2H2-type" evidence="2">
    <location>
        <begin position="41"/>
        <end position="70"/>
    </location>
</feature>
<evidence type="ECO:0000259" key="2">
    <source>
        <dbReference type="PROSITE" id="PS50157"/>
    </source>
</evidence>
<dbReference type="EMBL" id="CP090896">
    <property type="protein sequence ID" value="ULT85076.1"/>
    <property type="molecule type" value="Genomic_DNA"/>
</dbReference>
<organism evidence="4 6">
    <name type="scientific">Caenorhabditis briggsae</name>
    <dbReference type="NCBI Taxonomy" id="6238"/>
    <lineage>
        <taxon>Eukaryota</taxon>
        <taxon>Metazoa</taxon>
        <taxon>Ecdysozoa</taxon>
        <taxon>Nematoda</taxon>
        <taxon>Chromadorea</taxon>
        <taxon>Rhabditida</taxon>
        <taxon>Rhabditina</taxon>
        <taxon>Rhabditomorpha</taxon>
        <taxon>Rhabditoidea</taxon>
        <taxon>Rhabditidae</taxon>
        <taxon>Peloderinae</taxon>
        <taxon>Caenorhabditis</taxon>
    </lineage>
</organism>
<dbReference type="PROSITE" id="PS00028">
    <property type="entry name" value="ZINC_FINGER_C2H2_1"/>
    <property type="match status" value="1"/>
</dbReference>
<dbReference type="Gene3D" id="3.30.160.60">
    <property type="entry name" value="Classic Zinc Finger"/>
    <property type="match status" value="1"/>
</dbReference>
<name>A0AAE9JU56_CAEBR</name>
<reference evidence="3 5" key="2">
    <citation type="submission" date="2022-05" db="EMBL/GenBank/DDBJ databases">
        <title>Chromosome-level reference genomes for two strains of Caenorhabditis briggsae: an improved platform for comparative genomics.</title>
        <authorList>
            <person name="Stevens L."/>
            <person name="Andersen E.C."/>
        </authorList>
    </citation>
    <scope>NUCLEOTIDE SEQUENCE [LARGE SCALE GENOMIC DNA]</scope>
    <source>
        <strain evidence="3">QX1410_ONT</strain>
        <tissue evidence="3">Whole-organism</tissue>
    </source>
</reference>
<keyword evidence="6" id="KW-1185">Reference proteome</keyword>
<keyword evidence="1" id="KW-0863">Zinc-finger</keyword>
<sequence>MANILKKYNCFDCLQNINEAEHTLEELEAHIAGIHLGFYPYKCIDCLKMFPTKNLLTRHVPQSHHKNSFPVYYECTEEFRKMENELAAKIRKCISLKDEPAMYHPTVMLHSPHIDKPEPFGKLRRMLMKDYTSDGKQQEHLQCKLCDEIVPNVADAPQNHVNQKHAGIPLYSCMICPMTWTSFTPPTKPNVCTKLFRIQFVFI</sequence>
<evidence type="ECO:0000256" key="1">
    <source>
        <dbReference type="PROSITE-ProRule" id="PRU00042"/>
    </source>
</evidence>
<dbReference type="SUPFAM" id="SSF57667">
    <property type="entry name" value="beta-beta-alpha zinc fingers"/>
    <property type="match status" value="1"/>
</dbReference>
<dbReference type="PROSITE" id="PS50157">
    <property type="entry name" value="ZINC_FINGER_C2H2_2"/>
    <property type="match status" value="1"/>
</dbReference>
<protein>
    <recommendedName>
        <fullName evidence="2">C2H2-type domain-containing protein</fullName>
    </recommendedName>
</protein>
<dbReference type="InterPro" id="IPR013087">
    <property type="entry name" value="Znf_C2H2_type"/>
</dbReference>
<dbReference type="GO" id="GO:0008270">
    <property type="term" value="F:zinc ion binding"/>
    <property type="evidence" value="ECO:0007669"/>
    <property type="project" value="UniProtKB-KW"/>
</dbReference>
<accession>A0AAE9JU56</accession>
<proteinExistence type="predicted"/>
<keyword evidence="1" id="KW-0479">Metal-binding</keyword>
<reference evidence="4 6" key="1">
    <citation type="submission" date="2022-04" db="EMBL/GenBank/DDBJ databases">
        <title>Chromosome-level reference genomes for two strains of Caenorhabditis briggsae: an improved platform for comparative genomics.</title>
        <authorList>
            <person name="Stevens L."/>
            <person name="Andersen E."/>
        </authorList>
    </citation>
    <scope>NUCLEOTIDE SEQUENCE [LARGE SCALE GENOMIC DNA]</scope>
    <source>
        <strain evidence="4">VX34</strain>
        <tissue evidence="4">Whole-organism</tissue>
    </source>
</reference>
<dbReference type="EMBL" id="CP092625">
    <property type="protein sequence ID" value="UMM44300.1"/>
    <property type="molecule type" value="Genomic_DNA"/>
</dbReference>
<dbReference type="Proteomes" id="UP000829354">
    <property type="component" value="Chromosome X"/>
</dbReference>
<gene>
    <name evidence="3" type="ORF">L3Y34_013636</name>
    <name evidence="4" type="ORF">L5515_019466</name>
</gene>
<evidence type="ECO:0000313" key="6">
    <source>
        <dbReference type="Proteomes" id="UP000829354"/>
    </source>
</evidence>
<dbReference type="InterPro" id="IPR036236">
    <property type="entry name" value="Znf_C2H2_sf"/>
</dbReference>
<evidence type="ECO:0000313" key="3">
    <source>
        <dbReference type="EMBL" id="ULT85076.1"/>
    </source>
</evidence>
<keyword evidence="1" id="KW-0862">Zinc</keyword>